<evidence type="ECO:0000256" key="2">
    <source>
        <dbReference type="ARBA" id="ARBA00023235"/>
    </source>
</evidence>
<dbReference type="InterPro" id="IPR004380">
    <property type="entry name" value="Asp_race"/>
</dbReference>
<dbReference type="InterPro" id="IPR001920">
    <property type="entry name" value="Asp/Glu_race"/>
</dbReference>
<dbReference type="EMBL" id="VFJB01000010">
    <property type="protein sequence ID" value="KAA0256829.1"/>
    <property type="molecule type" value="Genomic_DNA"/>
</dbReference>
<name>A0A5A8F5C3_9BACT</name>
<organism evidence="3 4">
    <name type="scientific">Deferribacter autotrophicus</name>
    <dbReference type="NCBI Taxonomy" id="500465"/>
    <lineage>
        <taxon>Bacteria</taxon>
        <taxon>Pseudomonadati</taxon>
        <taxon>Deferribacterota</taxon>
        <taxon>Deferribacteres</taxon>
        <taxon>Deferribacterales</taxon>
        <taxon>Deferribacteraceae</taxon>
        <taxon>Deferribacter</taxon>
    </lineage>
</organism>
<evidence type="ECO:0000256" key="1">
    <source>
        <dbReference type="ARBA" id="ARBA00007847"/>
    </source>
</evidence>
<dbReference type="NCBIfam" id="TIGR00035">
    <property type="entry name" value="asp_race"/>
    <property type="match status" value="1"/>
</dbReference>
<keyword evidence="4" id="KW-1185">Reference proteome</keyword>
<dbReference type="SUPFAM" id="SSF53681">
    <property type="entry name" value="Aspartate/glutamate racemase"/>
    <property type="match status" value="2"/>
</dbReference>
<reference evidence="3 4" key="1">
    <citation type="submission" date="2019-06" db="EMBL/GenBank/DDBJ databases">
        <title>Genomic insights into carbon and energy metabolism of Deferribacter autotrophicus revealed new metabolic traits in the phylum Deferribacteres.</title>
        <authorList>
            <person name="Slobodkin A.I."/>
            <person name="Slobodkina G.B."/>
            <person name="Allioux M."/>
            <person name="Alain K."/>
            <person name="Jebbar M."/>
            <person name="Shadrin V."/>
            <person name="Kublanov I.V."/>
            <person name="Toshchakov S.V."/>
            <person name="Bonch-Osmolovskaya E.A."/>
        </authorList>
    </citation>
    <scope>NUCLEOTIDE SEQUENCE [LARGE SCALE GENOMIC DNA]</scope>
    <source>
        <strain evidence="3 4">SL50</strain>
    </source>
</reference>
<dbReference type="Pfam" id="PF01177">
    <property type="entry name" value="Asp_Glu_race"/>
    <property type="match status" value="1"/>
</dbReference>
<dbReference type="Proteomes" id="UP000322876">
    <property type="component" value="Unassembled WGS sequence"/>
</dbReference>
<comment type="similarity">
    <text evidence="1">Belongs to the aspartate/glutamate racemases family.</text>
</comment>
<keyword evidence="2" id="KW-0413">Isomerase</keyword>
<evidence type="ECO:0000313" key="3">
    <source>
        <dbReference type="EMBL" id="KAA0256829.1"/>
    </source>
</evidence>
<protein>
    <submittedName>
        <fullName evidence="3">Aspartate/glutamate racemase family protein</fullName>
    </submittedName>
</protein>
<dbReference type="OrthoDB" id="9803739at2"/>
<evidence type="ECO:0000313" key="4">
    <source>
        <dbReference type="Proteomes" id="UP000322876"/>
    </source>
</evidence>
<dbReference type="PANTHER" id="PTHR21198">
    <property type="entry name" value="GLUTAMATE RACEMASE"/>
    <property type="match status" value="1"/>
</dbReference>
<dbReference type="PANTHER" id="PTHR21198:SF7">
    <property type="entry name" value="ASPARTATE-GLUTAMATE RACEMASE FAMILY"/>
    <property type="match status" value="1"/>
</dbReference>
<dbReference type="PROSITE" id="PS00924">
    <property type="entry name" value="ASP_GLU_RACEMASE_2"/>
    <property type="match status" value="1"/>
</dbReference>
<dbReference type="Gene3D" id="3.40.50.1860">
    <property type="match status" value="2"/>
</dbReference>
<dbReference type="AlphaFoldDB" id="A0A5A8F5C3"/>
<accession>A0A5A8F5C3</accession>
<comment type="caution">
    <text evidence="3">The sequence shown here is derived from an EMBL/GenBank/DDBJ whole genome shotgun (WGS) entry which is preliminary data.</text>
</comment>
<sequence length="234" mass="26398">MKRAGIIGGMGPEATLDLFKKIIKNTPAKKDQEHIPVVIDNYPQIPDRTAFLYGKGENPLPYLLESMERLEKAGVDCLCMPCNTAHYFIEELRKRTQVTFISIVEAVLSDILKSKKEYKKIGLMATDGTFIGKVYHTPFELKGLEIVDFNDKIQQSIMNSIYTLKAGDFTKAVDIFKDVFEKIVDEDYDCLIAGCTEIPILLPYIEKNKNVDIFDATESLAKHVVSFCLDQSVS</sequence>
<gene>
    <name evidence="3" type="ORF">FHQ18_11915</name>
</gene>
<dbReference type="InterPro" id="IPR033134">
    <property type="entry name" value="Asp/Glu_racemase_AS_2"/>
</dbReference>
<dbReference type="GO" id="GO:0047661">
    <property type="term" value="F:amino-acid racemase activity"/>
    <property type="evidence" value="ECO:0007669"/>
    <property type="project" value="InterPro"/>
</dbReference>
<dbReference type="RefSeq" id="WP_149267409.1">
    <property type="nucleotide sequence ID" value="NZ_VFJB01000010.1"/>
</dbReference>
<proteinExistence type="inferred from homology"/>
<dbReference type="InterPro" id="IPR015942">
    <property type="entry name" value="Asp/Glu/hydantoin_racemase"/>
</dbReference>